<evidence type="ECO:0000256" key="3">
    <source>
        <dbReference type="SAM" id="Phobius"/>
    </source>
</evidence>
<keyword evidence="3" id="KW-0812">Transmembrane</keyword>
<dbReference type="Pfam" id="PF00756">
    <property type="entry name" value="Esterase"/>
    <property type="match status" value="1"/>
</dbReference>
<gene>
    <name evidence="4" type="ORF">PUND_11335</name>
</gene>
<comment type="similarity">
    <text evidence="1">Belongs to the esterase D family.</text>
</comment>
<dbReference type="EMBL" id="AHCF02000022">
    <property type="protein sequence ID" value="ERG60587.1"/>
    <property type="molecule type" value="Genomic_DNA"/>
</dbReference>
<dbReference type="InterPro" id="IPR052558">
    <property type="entry name" value="Siderophore_Hydrolase_D"/>
</dbReference>
<evidence type="ECO:0008006" key="6">
    <source>
        <dbReference type="Google" id="ProtNLM"/>
    </source>
</evidence>
<dbReference type="PANTHER" id="PTHR40841:SF2">
    <property type="entry name" value="SIDEROPHORE-DEGRADING ESTERASE (EUROFUNG)"/>
    <property type="match status" value="1"/>
</dbReference>
<reference evidence="4" key="1">
    <citation type="journal article" date="2012" name="J. Bacteriol.">
        <title>Genome sequences of type strains of seven species of the marine bacterium Pseudoalteromonas.</title>
        <authorList>
            <person name="Xie B.B."/>
            <person name="Shu Y.L."/>
            <person name="Qin Q.L."/>
            <person name="Rong J.C."/>
            <person name="Zhang X.Y."/>
            <person name="Chen X.L."/>
            <person name="Shi M."/>
            <person name="He H.L."/>
            <person name="Zhou B.C."/>
            <person name="Zhang Y.Z."/>
        </authorList>
    </citation>
    <scope>NUCLEOTIDE SEQUENCE [LARGE SCALE GENOMIC DNA]</scope>
    <source>
        <strain evidence="4">NCIMB 2128</strain>
    </source>
</reference>
<organism evidence="4 5">
    <name type="scientific">Pseudoalteromonas undina</name>
    <dbReference type="NCBI Taxonomy" id="43660"/>
    <lineage>
        <taxon>Bacteria</taxon>
        <taxon>Pseudomonadati</taxon>
        <taxon>Pseudomonadota</taxon>
        <taxon>Gammaproteobacteria</taxon>
        <taxon>Alteromonadales</taxon>
        <taxon>Pseudoalteromonadaceae</taxon>
        <taxon>Pseudoalteromonas</taxon>
    </lineage>
</organism>
<proteinExistence type="inferred from homology"/>
<dbReference type="InterPro" id="IPR000801">
    <property type="entry name" value="Esterase-like"/>
</dbReference>
<keyword evidence="5" id="KW-1185">Reference proteome</keyword>
<accession>A0ABN0NH87</accession>
<keyword evidence="3" id="KW-1133">Transmembrane helix</keyword>
<dbReference type="Gene3D" id="3.40.50.1820">
    <property type="entry name" value="alpha/beta hydrolase"/>
    <property type="match status" value="1"/>
</dbReference>
<protein>
    <recommendedName>
        <fullName evidence="6">Esterase</fullName>
    </recommendedName>
</protein>
<dbReference type="PANTHER" id="PTHR40841">
    <property type="entry name" value="SIDEROPHORE TRIACETYLFUSARININE C ESTERASE"/>
    <property type="match status" value="1"/>
</dbReference>
<dbReference type="Proteomes" id="UP000016534">
    <property type="component" value="Unassembled WGS sequence"/>
</dbReference>
<evidence type="ECO:0000313" key="5">
    <source>
        <dbReference type="Proteomes" id="UP000016534"/>
    </source>
</evidence>
<dbReference type="InterPro" id="IPR029058">
    <property type="entry name" value="AB_hydrolase_fold"/>
</dbReference>
<evidence type="ECO:0000313" key="4">
    <source>
        <dbReference type="EMBL" id="ERG60587.1"/>
    </source>
</evidence>
<evidence type="ECO:0000256" key="2">
    <source>
        <dbReference type="ARBA" id="ARBA00022801"/>
    </source>
</evidence>
<sequence length="298" mass="33639">MRIKKAIILNMLLTASVFGLAITGVSYYQNDISEFVDVTLDSKVLKESRKVFIRLPGSFDKNKAYPLIIKTDGNFNLANWDKALKTLNHESILNESILVAIPNQFFTDTRNRDLVPPYARKDVNTNPRPKHESSPEIFGKADLFLAFIEQELLTYLEANYTLTENRILTGFSAGGSFTLYTLHTKPKLFNGYFAFSPAAWYDDMTVTKRFDTFLKTNINCIKQPTFLYITVGGAEHSLMLGAYNNLVTSLAKHPNDWLKWGSTINNNAEHNQNPALSVDKALLNYTAFLSSQINTPSD</sequence>
<dbReference type="SUPFAM" id="SSF53474">
    <property type="entry name" value="alpha/beta-Hydrolases"/>
    <property type="match status" value="1"/>
</dbReference>
<keyword evidence="2" id="KW-0378">Hydrolase</keyword>
<evidence type="ECO:0000256" key="1">
    <source>
        <dbReference type="ARBA" id="ARBA00005622"/>
    </source>
</evidence>
<name>A0ABN0NH87_9GAMM</name>
<keyword evidence="3" id="KW-0472">Membrane</keyword>
<feature type="transmembrane region" description="Helical" evidence="3">
    <location>
        <begin position="7"/>
        <end position="28"/>
    </location>
</feature>
<comment type="caution">
    <text evidence="4">The sequence shown here is derived from an EMBL/GenBank/DDBJ whole genome shotgun (WGS) entry which is preliminary data.</text>
</comment>
<reference evidence="4" key="2">
    <citation type="submission" date="2013-04" db="EMBL/GenBank/DDBJ databases">
        <title>Genome sequence of Pseudoalteromonas undina.</title>
        <authorList>
            <person name="Xie B.-B."/>
            <person name="Rong J.-C."/>
            <person name="Qin Q.-L."/>
            <person name="Shu Y.-L."/>
            <person name="Zhang Y.-Z."/>
        </authorList>
    </citation>
    <scope>NUCLEOTIDE SEQUENCE</scope>
    <source>
        <strain evidence="4">NCIMB 2128</strain>
    </source>
</reference>